<gene>
    <name evidence="2" type="ORF">F2P47_03255</name>
</gene>
<evidence type="ECO:0000256" key="1">
    <source>
        <dbReference type="SAM" id="Phobius"/>
    </source>
</evidence>
<dbReference type="RefSeq" id="WP_152214715.1">
    <property type="nucleotide sequence ID" value="NZ_WESC01000002.1"/>
</dbReference>
<sequence length="70" mass="7594">MTLAALKSHFESPVAAEAVLRSDAKIFSWTDYADRKAPAVRDTLGGHLGIAAIATYAIFNLAYLCVQYAF</sequence>
<proteinExistence type="predicted"/>
<evidence type="ECO:0000313" key="2">
    <source>
        <dbReference type="EMBL" id="KAB7742293.1"/>
    </source>
</evidence>
<keyword evidence="1" id="KW-1133">Transmembrane helix</keyword>
<protein>
    <submittedName>
        <fullName evidence="2">Uncharacterized protein</fullName>
    </submittedName>
</protein>
<organism evidence="2 3">
    <name type="scientific">Parvibaculum sedimenti</name>
    <dbReference type="NCBI Taxonomy" id="2608632"/>
    <lineage>
        <taxon>Bacteria</taxon>
        <taxon>Pseudomonadati</taxon>
        <taxon>Pseudomonadota</taxon>
        <taxon>Alphaproteobacteria</taxon>
        <taxon>Hyphomicrobiales</taxon>
        <taxon>Parvibaculaceae</taxon>
        <taxon>Parvibaculum</taxon>
    </lineage>
</organism>
<feature type="transmembrane region" description="Helical" evidence="1">
    <location>
        <begin position="44"/>
        <end position="66"/>
    </location>
</feature>
<dbReference type="EMBL" id="WESC01000002">
    <property type="protein sequence ID" value="KAB7742293.1"/>
    <property type="molecule type" value="Genomic_DNA"/>
</dbReference>
<reference evidence="2 3" key="1">
    <citation type="submission" date="2019-09" db="EMBL/GenBank/DDBJ databases">
        <title>Parvibaculum sedimenti sp. nov., isolated from sediment.</title>
        <authorList>
            <person name="Wang Y."/>
        </authorList>
    </citation>
    <scope>NUCLEOTIDE SEQUENCE [LARGE SCALE GENOMIC DNA]</scope>
    <source>
        <strain evidence="2 3">HXT-9</strain>
    </source>
</reference>
<evidence type="ECO:0000313" key="3">
    <source>
        <dbReference type="Proteomes" id="UP000468901"/>
    </source>
</evidence>
<name>A0A6N6VS63_9HYPH</name>
<comment type="caution">
    <text evidence="2">The sequence shown here is derived from an EMBL/GenBank/DDBJ whole genome shotgun (WGS) entry which is preliminary data.</text>
</comment>
<keyword evidence="3" id="KW-1185">Reference proteome</keyword>
<keyword evidence="1" id="KW-0472">Membrane</keyword>
<dbReference type="AlphaFoldDB" id="A0A6N6VS63"/>
<keyword evidence="1" id="KW-0812">Transmembrane</keyword>
<accession>A0A6N6VS63</accession>
<dbReference type="Proteomes" id="UP000468901">
    <property type="component" value="Unassembled WGS sequence"/>
</dbReference>